<protein>
    <submittedName>
        <fullName evidence="2">Uncharacterized protein</fullName>
    </submittedName>
</protein>
<keyword evidence="3" id="KW-1185">Reference proteome</keyword>
<name>A0ABX4N6T5_9LEPT</name>
<organism evidence="2 3">
    <name type="scientific">Leptospira kmetyi</name>
    <dbReference type="NCBI Taxonomy" id="408139"/>
    <lineage>
        <taxon>Bacteria</taxon>
        <taxon>Pseudomonadati</taxon>
        <taxon>Spirochaetota</taxon>
        <taxon>Spirochaetia</taxon>
        <taxon>Leptospirales</taxon>
        <taxon>Leptospiraceae</taxon>
        <taxon>Leptospira</taxon>
    </lineage>
</organism>
<dbReference type="RefSeq" id="WP_100738834.1">
    <property type="nucleotide sequence ID" value="NZ_NPDO01000015.1"/>
</dbReference>
<keyword evidence="1" id="KW-0812">Transmembrane</keyword>
<proteinExistence type="predicted"/>
<reference evidence="2 3" key="1">
    <citation type="submission" date="2017-07" db="EMBL/GenBank/DDBJ databases">
        <title>Leptospira spp. isolated from tropical soils.</title>
        <authorList>
            <person name="Thibeaux R."/>
            <person name="Iraola G."/>
            <person name="Ferres I."/>
            <person name="Bierque E."/>
            <person name="Girault D."/>
            <person name="Soupe-Gilbert M.-E."/>
            <person name="Picardeau M."/>
            <person name="Goarant C."/>
        </authorList>
    </citation>
    <scope>NUCLEOTIDE SEQUENCE [LARGE SCALE GENOMIC DNA]</scope>
    <source>
        <strain evidence="2 3">JW2-C-B1</strain>
    </source>
</reference>
<evidence type="ECO:0000313" key="2">
    <source>
        <dbReference type="EMBL" id="PJZ29117.1"/>
    </source>
</evidence>
<evidence type="ECO:0000313" key="3">
    <source>
        <dbReference type="Proteomes" id="UP000231919"/>
    </source>
</evidence>
<dbReference type="EMBL" id="NPDP01000027">
    <property type="protein sequence ID" value="PJZ29117.1"/>
    <property type="molecule type" value="Genomic_DNA"/>
</dbReference>
<feature type="transmembrane region" description="Helical" evidence="1">
    <location>
        <begin position="7"/>
        <end position="24"/>
    </location>
</feature>
<keyword evidence="1" id="KW-1133">Transmembrane helix</keyword>
<sequence>MKTIIQSIGYLAFLIIIIWLNYYIYTEVIYWQLLEIEISDSIDLLATLMTITTAVPTYFFAKLHDWQNAKLDIEKDKKLAVIAIKRATYEKLIPYLFIKNSYRNILSYPQIIEEARSIMPNVFPNQNIDFEIIRNSQSSNDTSPTNPAYWVYTFAQSLISQTWWIGHIYFPANILSLVRTYNSLNLGDIRHPDILFEILQLMREDIEFDNLGETARANVA</sequence>
<evidence type="ECO:0000256" key="1">
    <source>
        <dbReference type="SAM" id="Phobius"/>
    </source>
</evidence>
<feature type="transmembrane region" description="Helical" evidence="1">
    <location>
        <begin position="44"/>
        <end position="61"/>
    </location>
</feature>
<comment type="caution">
    <text evidence="2">The sequence shown here is derived from an EMBL/GenBank/DDBJ whole genome shotgun (WGS) entry which is preliminary data.</text>
</comment>
<accession>A0ABX4N6T5</accession>
<gene>
    <name evidence="2" type="ORF">CH378_14630</name>
</gene>
<dbReference type="Proteomes" id="UP000231919">
    <property type="component" value="Unassembled WGS sequence"/>
</dbReference>
<keyword evidence="1" id="KW-0472">Membrane</keyword>